<name>U6MZS0_9EIME</name>
<dbReference type="OrthoDB" id="345601at2759"/>
<reference evidence="2" key="2">
    <citation type="submission" date="2013-10" db="EMBL/GenBank/DDBJ databases">
        <authorList>
            <person name="Aslett M."/>
        </authorList>
    </citation>
    <scope>NUCLEOTIDE SEQUENCE [LARGE SCALE GENOMIC DNA]</scope>
    <source>
        <strain evidence="2">Houghton</strain>
    </source>
</reference>
<dbReference type="VEuPathDB" id="ToxoDB:ENH_00069360"/>
<reference evidence="2" key="1">
    <citation type="submission" date="2013-10" db="EMBL/GenBank/DDBJ databases">
        <title>Genomic analysis of the causative agents of coccidiosis in chickens.</title>
        <authorList>
            <person name="Reid A.J."/>
            <person name="Blake D."/>
            <person name="Billington K."/>
            <person name="Browne H."/>
            <person name="Dunn M."/>
            <person name="Hung S."/>
            <person name="Kawahara F."/>
            <person name="Miranda-Saavedra D."/>
            <person name="Mourier T."/>
            <person name="Nagra H."/>
            <person name="Otto T.D."/>
            <person name="Rawlings N."/>
            <person name="Sanchez A."/>
            <person name="Sanders M."/>
            <person name="Subramaniam C."/>
            <person name="Tay Y."/>
            <person name="Dear P."/>
            <person name="Doerig C."/>
            <person name="Gruber A."/>
            <person name="Parkinson J."/>
            <person name="Shirley M."/>
            <person name="Wan K.L."/>
            <person name="Berriman M."/>
            <person name="Tomley F."/>
            <person name="Pain A."/>
        </authorList>
    </citation>
    <scope>NUCLEOTIDE SEQUENCE [LARGE SCALE GENOMIC DNA]</scope>
    <source>
        <strain evidence="2">Houghton</strain>
    </source>
</reference>
<protein>
    <submittedName>
        <fullName evidence="2">Uncharacterized protein</fullName>
    </submittedName>
</protein>
<organism evidence="2 3">
    <name type="scientific">Eimeria necatrix</name>
    <dbReference type="NCBI Taxonomy" id="51315"/>
    <lineage>
        <taxon>Eukaryota</taxon>
        <taxon>Sar</taxon>
        <taxon>Alveolata</taxon>
        <taxon>Apicomplexa</taxon>
        <taxon>Conoidasida</taxon>
        <taxon>Coccidia</taxon>
        <taxon>Eucoccidiorida</taxon>
        <taxon>Eimeriorina</taxon>
        <taxon>Eimeriidae</taxon>
        <taxon>Eimeria</taxon>
    </lineage>
</organism>
<dbReference type="GeneID" id="25477069"/>
<accession>U6MZS0</accession>
<evidence type="ECO:0000256" key="1">
    <source>
        <dbReference type="SAM" id="Phobius"/>
    </source>
</evidence>
<dbReference type="Proteomes" id="UP000030754">
    <property type="component" value="Unassembled WGS sequence"/>
</dbReference>
<gene>
    <name evidence="2" type="ORF">ENH_00069360</name>
</gene>
<evidence type="ECO:0000313" key="3">
    <source>
        <dbReference type="Proteomes" id="UP000030754"/>
    </source>
</evidence>
<evidence type="ECO:0000313" key="2">
    <source>
        <dbReference type="EMBL" id="CDJ69471.1"/>
    </source>
</evidence>
<keyword evidence="1" id="KW-0472">Membrane</keyword>
<dbReference type="AlphaFoldDB" id="U6MZS0"/>
<keyword evidence="1" id="KW-1133">Transmembrane helix</keyword>
<feature type="transmembrane region" description="Helical" evidence="1">
    <location>
        <begin position="78"/>
        <end position="97"/>
    </location>
</feature>
<sequence>MCQLCLNPAGEKSCCCFNLSLALLLVAAYYGLIGGLDIFQAQQTEPFAKPQFVGGVVNASIGVYVSLCALLGFLKLGLFAYVFTFAAFLLTLLNGIFKVKQTLNPKP</sequence>
<keyword evidence="1" id="KW-0812">Transmembrane</keyword>
<feature type="transmembrane region" description="Helical" evidence="1">
    <location>
        <begin position="17"/>
        <end position="39"/>
    </location>
</feature>
<keyword evidence="3" id="KW-1185">Reference proteome</keyword>
<dbReference type="EMBL" id="HG725736">
    <property type="protein sequence ID" value="CDJ69471.1"/>
    <property type="molecule type" value="Genomic_DNA"/>
</dbReference>
<proteinExistence type="predicted"/>
<feature type="transmembrane region" description="Helical" evidence="1">
    <location>
        <begin position="51"/>
        <end position="72"/>
    </location>
</feature>
<dbReference type="RefSeq" id="XP_013437938.1">
    <property type="nucleotide sequence ID" value="XM_013582484.1"/>
</dbReference>